<evidence type="ECO:0000256" key="1">
    <source>
        <dbReference type="SAM" id="Phobius"/>
    </source>
</evidence>
<dbReference type="InterPro" id="IPR023840">
    <property type="entry name" value="T7SS_Rv3446c"/>
</dbReference>
<accession>A0A1S1LCA9</accession>
<dbReference type="RefSeq" id="WP_070938565.1">
    <property type="nucleotide sequence ID" value="NZ_MLIK01000019.1"/>
</dbReference>
<gene>
    <name evidence="2" type="ORF">BKG76_16545</name>
</gene>
<dbReference type="OrthoDB" id="4760221at2"/>
<reference evidence="2 3" key="1">
    <citation type="submission" date="2016-10" db="EMBL/GenBank/DDBJ databases">
        <title>Evaluation of Human, Veterinary and Environmental Mycobacterium chelonae Isolates by Core Genome Phylogenomic Analysis, Targeted Gene Comparison, and Anti-microbial Susceptibility Patterns: A Tale of Mistaken Identities.</title>
        <authorList>
            <person name="Fogelson S.B."/>
            <person name="Camus A.C."/>
            <person name="Lorenz W."/>
            <person name="Vasireddy R."/>
            <person name="Vasireddy S."/>
            <person name="Smith T."/>
            <person name="Brown-Elliott B.A."/>
            <person name="Wallace R.J.Jr."/>
            <person name="Hasan N.A."/>
            <person name="Reischl U."/>
            <person name="Sanchez S."/>
        </authorList>
    </citation>
    <scope>NUCLEOTIDE SEQUENCE [LARGE SCALE GENOMIC DNA]</scope>
    <source>
        <strain evidence="2 3">1559</strain>
    </source>
</reference>
<dbReference type="NCBIfam" id="TIGR03931">
    <property type="entry name" value="T7SS_Rv3446c"/>
    <property type="match status" value="1"/>
</dbReference>
<comment type="caution">
    <text evidence="2">The sequence shown here is derived from an EMBL/GenBank/DDBJ whole genome shotgun (WGS) entry which is preliminary data.</text>
</comment>
<feature type="transmembrane region" description="Helical" evidence="1">
    <location>
        <begin position="276"/>
        <end position="298"/>
    </location>
</feature>
<dbReference type="GeneID" id="57168424"/>
<organism evidence="2 3">
    <name type="scientific">Mycobacteroides franklinii</name>
    <dbReference type="NCBI Taxonomy" id="948102"/>
    <lineage>
        <taxon>Bacteria</taxon>
        <taxon>Bacillati</taxon>
        <taxon>Actinomycetota</taxon>
        <taxon>Actinomycetes</taxon>
        <taxon>Mycobacteriales</taxon>
        <taxon>Mycobacteriaceae</taxon>
        <taxon>Mycobacteroides</taxon>
    </lineage>
</organism>
<sequence>MTLDRDPQTGPRVAIEVTETAVRARTEGGVREAGRSDVRSAVAALDDEMALLPGRVVPSRALWAALFESLLTDRNAPIRLDSMVLIHPTAWGPGRRTLLSSAARMTAATLTVRSRAFALAERGVRADLSGRSLVVVEVSANEVAVIVVGHGSDGEPASTVRHLEDRSWETKSAAEVARAVGRAVEQVVRDERPGVAAILVDSADKDLGEAIVDAIDRIGLTPGVSQVTADSVFRDMSQAPRGSAFIDQVVDEPAVARVSEWMPAAPARSAPRLPRWWPAAAMGLAAAIVVTGVVLTVASTRERQSDPSRQPAAPTMATSLLVEGRVQLMVPAEWAVRRIPAGGAGSARVEVISPENPEAIVHVTQVRVKPTETLAATAETLRAAMEKEPPGSFTDFTADDRKMDRPAVTYTEVREGHDIAWTVLLDGDLRIGVGCQSEKGSYVDVQQACELAIRTAHAVKSGS</sequence>
<name>A0A1S1LCA9_9MYCO</name>
<dbReference type="STRING" id="948102.BKG76_16545"/>
<protein>
    <submittedName>
        <fullName evidence="2">Type VII secretion-associated protein</fullName>
    </submittedName>
</protein>
<evidence type="ECO:0000313" key="3">
    <source>
        <dbReference type="Proteomes" id="UP000179616"/>
    </source>
</evidence>
<keyword evidence="1" id="KW-0472">Membrane</keyword>
<keyword evidence="1" id="KW-1133">Transmembrane helix</keyword>
<dbReference type="EMBL" id="MLIK01000019">
    <property type="protein sequence ID" value="OHU22863.1"/>
    <property type="molecule type" value="Genomic_DNA"/>
</dbReference>
<proteinExistence type="predicted"/>
<dbReference type="AlphaFoldDB" id="A0A1S1LCA9"/>
<keyword evidence="1" id="KW-0812">Transmembrane</keyword>
<dbReference type="Proteomes" id="UP000179616">
    <property type="component" value="Unassembled WGS sequence"/>
</dbReference>
<evidence type="ECO:0000313" key="2">
    <source>
        <dbReference type="EMBL" id="OHU22863.1"/>
    </source>
</evidence>